<dbReference type="InterPro" id="IPR038404">
    <property type="entry name" value="TRAP_DctP_sf"/>
</dbReference>
<sequence length="329" mass="34775">MRKLLSNLVRPGIAAAALLAASGAALAQTAWVLPSAYPPANYHVENLMQFAKDVETASGGKLKITVHPNASLFKAPDIKRAVQTGQAQAGEVLISLHENENPVFGIDVVPFLATSFDASKKLYAASKPAVEKALDAQGLKLLYATPWPPQGIFTKKDVNSTADLKGLKWRAYNVGTSRIADLVGAQPVTVQAAELPQALATGVVDGLMTSSATGVDSKIWESLTHYYDTQAWIPKNVIFVNKAAFAALDPAVQKAVTDAAAAAETRGWALGAEKTAAYMETLKKNGMKVLEPSADLKKGLADVGSKLTEDWSKKAGADGAAILDAYKKM</sequence>
<reference evidence="4" key="1">
    <citation type="journal article" date="2014" name="BMC Genomics">
        <title>Genome sequencing of two Neorhizobium galegae strains reveals a noeT gene responsible for the unusual acetylation of the nodulation factors.</title>
        <authorList>
            <person name="Osterman J."/>
            <person name="Marsh J."/>
            <person name="Laine P.K."/>
            <person name="Zeng Z."/>
            <person name="Alatalo E."/>
            <person name="Sullivan J.T."/>
            <person name="Young J.P."/>
            <person name="Thomas-Oates J."/>
            <person name="Paulin L."/>
            <person name="Lindstrom K."/>
        </authorList>
    </citation>
    <scope>NUCLEOTIDE SEQUENCE [LARGE SCALE GENOMIC DNA]</scope>
    <source>
        <strain evidence="4">HAMBI 1141</strain>
    </source>
</reference>
<feature type="signal peptide" evidence="2">
    <location>
        <begin position="1"/>
        <end position="27"/>
    </location>
</feature>
<protein>
    <submittedName>
        <fullName evidence="3">Extracellular solute-binding protein, family 7</fullName>
    </submittedName>
</protein>
<evidence type="ECO:0000313" key="4">
    <source>
        <dbReference type="Proteomes" id="UP000028186"/>
    </source>
</evidence>
<organism evidence="3 4">
    <name type="scientific">Neorhizobium galegae bv. officinalis bv. officinalis str. HAMBI 1141</name>
    <dbReference type="NCBI Taxonomy" id="1028801"/>
    <lineage>
        <taxon>Bacteria</taxon>
        <taxon>Pseudomonadati</taxon>
        <taxon>Pseudomonadota</taxon>
        <taxon>Alphaproteobacteria</taxon>
        <taxon>Hyphomicrobiales</taxon>
        <taxon>Rhizobiaceae</taxon>
        <taxon>Rhizobium/Agrobacterium group</taxon>
        <taxon>Neorhizobium</taxon>
    </lineage>
</organism>
<dbReference type="EMBL" id="HG938355">
    <property type="protein sequence ID" value="CDN56474.1"/>
    <property type="molecule type" value="Genomic_DNA"/>
</dbReference>
<name>A0A068TED0_NEOGA</name>
<gene>
    <name evidence="3" type="ORF">RG1141_CH41600</name>
</gene>
<dbReference type="Gene3D" id="3.40.190.170">
    <property type="entry name" value="Bacterial extracellular solute-binding protein, family 7"/>
    <property type="match status" value="1"/>
</dbReference>
<evidence type="ECO:0000256" key="2">
    <source>
        <dbReference type="SAM" id="SignalP"/>
    </source>
</evidence>
<dbReference type="PANTHER" id="PTHR33376:SF4">
    <property type="entry name" value="SIALIC ACID-BINDING PERIPLASMIC PROTEIN SIAP"/>
    <property type="match status" value="1"/>
</dbReference>
<dbReference type="InterPro" id="IPR018389">
    <property type="entry name" value="DctP_fam"/>
</dbReference>
<evidence type="ECO:0000313" key="3">
    <source>
        <dbReference type="EMBL" id="CDN56474.1"/>
    </source>
</evidence>
<dbReference type="Pfam" id="PF03480">
    <property type="entry name" value="DctP"/>
    <property type="match status" value="1"/>
</dbReference>
<proteinExistence type="predicted"/>
<keyword evidence="1 2" id="KW-0732">Signal</keyword>
<dbReference type="HOGENOM" id="CLU_036176_2_3_5"/>
<feature type="chain" id="PRO_5001653913" evidence="2">
    <location>
        <begin position="28"/>
        <end position="329"/>
    </location>
</feature>
<dbReference type="NCBIfam" id="NF037995">
    <property type="entry name" value="TRAP_S1"/>
    <property type="match status" value="1"/>
</dbReference>
<dbReference type="eggNOG" id="COG1638">
    <property type="taxonomic scope" value="Bacteria"/>
</dbReference>
<evidence type="ECO:0000256" key="1">
    <source>
        <dbReference type="ARBA" id="ARBA00022729"/>
    </source>
</evidence>
<dbReference type="PANTHER" id="PTHR33376">
    <property type="match status" value="1"/>
</dbReference>
<dbReference type="PATRIC" id="fig|1028801.3.peg.4232"/>
<dbReference type="GO" id="GO:0055085">
    <property type="term" value="P:transmembrane transport"/>
    <property type="evidence" value="ECO:0007669"/>
    <property type="project" value="InterPro"/>
</dbReference>
<accession>A0A068TED0</accession>
<dbReference type="KEGG" id="ngl:RG1141_CH41600"/>
<dbReference type="CDD" id="cd13602">
    <property type="entry name" value="PBP2_TRAP_BpDctp6_7"/>
    <property type="match status" value="1"/>
</dbReference>
<dbReference type="AlphaFoldDB" id="A0A068TED0"/>
<dbReference type="SUPFAM" id="SSF53850">
    <property type="entry name" value="Periplasmic binding protein-like II"/>
    <property type="match status" value="1"/>
</dbReference>
<dbReference type="Proteomes" id="UP000028186">
    <property type="component" value="Chromosome I"/>
</dbReference>